<proteinExistence type="predicted"/>
<keyword evidence="5" id="KW-0539">Nucleus</keyword>
<dbReference type="InterPro" id="IPR001005">
    <property type="entry name" value="SANT/Myb"/>
</dbReference>
<evidence type="ECO:0000256" key="4">
    <source>
        <dbReference type="ARBA" id="ARBA00023163"/>
    </source>
</evidence>
<keyword evidence="4" id="KW-0804">Transcription</keyword>
<dbReference type="InterPro" id="IPR052245">
    <property type="entry name" value="Plant_Stress_Dev_TF"/>
</dbReference>
<evidence type="ECO:0000256" key="2">
    <source>
        <dbReference type="ARBA" id="ARBA00023015"/>
    </source>
</evidence>
<feature type="region of interest" description="Disordered" evidence="6">
    <location>
        <begin position="179"/>
        <end position="199"/>
    </location>
</feature>
<evidence type="ECO:0000259" key="7">
    <source>
        <dbReference type="PROSITE" id="PS50090"/>
    </source>
</evidence>
<keyword evidence="11" id="KW-1185">Reference proteome</keyword>
<dbReference type="GO" id="GO:0003677">
    <property type="term" value="F:DNA binding"/>
    <property type="evidence" value="ECO:0007669"/>
    <property type="project" value="UniProtKB-KW"/>
</dbReference>
<dbReference type="Gene3D" id="1.10.10.60">
    <property type="entry name" value="Homeodomain-like"/>
    <property type="match status" value="1"/>
</dbReference>
<evidence type="ECO:0000313" key="11">
    <source>
        <dbReference type="Proteomes" id="UP001443914"/>
    </source>
</evidence>
<dbReference type="PROSITE" id="PS50090">
    <property type="entry name" value="MYB_LIKE"/>
    <property type="match status" value="1"/>
</dbReference>
<dbReference type="FunFam" id="1.10.10.60:FF:000009">
    <property type="entry name" value="transcription factor MYB1R1"/>
    <property type="match status" value="1"/>
</dbReference>
<dbReference type="NCBIfam" id="TIGR01557">
    <property type="entry name" value="myb_SHAQKYF"/>
    <property type="match status" value="1"/>
</dbReference>
<dbReference type="EMBL" id="JBDFQZ010000010">
    <property type="protein sequence ID" value="KAK9684641.1"/>
    <property type="molecule type" value="Genomic_DNA"/>
</dbReference>
<feature type="domain" description="SANT" evidence="8">
    <location>
        <begin position="89"/>
        <end position="142"/>
    </location>
</feature>
<organism evidence="10 11">
    <name type="scientific">Saponaria officinalis</name>
    <name type="common">Common soapwort</name>
    <name type="synonym">Lychnis saponaria</name>
    <dbReference type="NCBI Taxonomy" id="3572"/>
    <lineage>
        <taxon>Eukaryota</taxon>
        <taxon>Viridiplantae</taxon>
        <taxon>Streptophyta</taxon>
        <taxon>Embryophyta</taxon>
        <taxon>Tracheophyta</taxon>
        <taxon>Spermatophyta</taxon>
        <taxon>Magnoliopsida</taxon>
        <taxon>eudicotyledons</taxon>
        <taxon>Gunneridae</taxon>
        <taxon>Pentapetalae</taxon>
        <taxon>Caryophyllales</taxon>
        <taxon>Caryophyllaceae</taxon>
        <taxon>Caryophylleae</taxon>
        <taxon>Saponaria</taxon>
    </lineage>
</organism>
<evidence type="ECO:0000256" key="5">
    <source>
        <dbReference type="ARBA" id="ARBA00023242"/>
    </source>
</evidence>
<dbReference type="PROSITE" id="PS51294">
    <property type="entry name" value="HTH_MYB"/>
    <property type="match status" value="1"/>
</dbReference>
<dbReference type="AlphaFoldDB" id="A0AAW1I6N6"/>
<accession>A0AAW1I6N6</accession>
<keyword evidence="2" id="KW-0805">Transcription regulation</keyword>
<gene>
    <name evidence="10" type="ORF">RND81_10G222200</name>
</gene>
<evidence type="ECO:0000313" key="10">
    <source>
        <dbReference type="EMBL" id="KAK9684641.1"/>
    </source>
</evidence>
<dbReference type="Proteomes" id="UP001443914">
    <property type="component" value="Unassembled WGS sequence"/>
</dbReference>
<evidence type="ECO:0000259" key="9">
    <source>
        <dbReference type="PROSITE" id="PS51294"/>
    </source>
</evidence>
<sequence length="298" mass="32507">MSNDQMPETTAGGGGGGGGEFMLFGVRVVVDSMRKSVSLNNLSQYDHNLDAAPENDVAVNVSAGYASADEAVLRHSSSTAAAAVNRERKRGVPWTEEEHKLFLVGLQKVGKGDWRGISRNYVKTRTPTQVASHAQKYFLRRSNLNRRRRRSSLFDITTDSVAANSSNDQMSQENMIGRVENQSRQQQQQQQGAESMETNFEMPRVKFTISPSPIYDPSAAAVPATGSSGSSKSMMNFDLNMNTKTNTSAFLFDPAPLSLNLSLSMSTTTEVAKSTMSRNSAFPVMQGFRKQDGVITVA</sequence>
<dbReference type="PROSITE" id="PS51293">
    <property type="entry name" value="SANT"/>
    <property type="match status" value="1"/>
</dbReference>
<comment type="caution">
    <text evidence="10">The sequence shown here is derived from an EMBL/GenBank/DDBJ whole genome shotgun (WGS) entry which is preliminary data.</text>
</comment>
<dbReference type="InterPro" id="IPR017884">
    <property type="entry name" value="SANT_dom"/>
</dbReference>
<dbReference type="InterPro" id="IPR009057">
    <property type="entry name" value="Homeodomain-like_sf"/>
</dbReference>
<dbReference type="PANTHER" id="PTHR44191">
    <property type="entry name" value="TRANSCRIPTION FACTOR KUA1"/>
    <property type="match status" value="1"/>
</dbReference>
<dbReference type="InterPro" id="IPR017930">
    <property type="entry name" value="Myb_dom"/>
</dbReference>
<evidence type="ECO:0000256" key="1">
    <source>
        <dbReference type="ARBA" id="ARBA00004123"/>
    </source>
</evidence>
<feature type="domain" description="HTH myb-type" evidence="9">
    <location>
        <begin position="86"/>
        <end position="142"/>
    </location>
</feature>
<comment type="subcellular location">
    <subcellularLocation>
        <location evidence="1">Nucleus</location>
    </subcellularLocation>
</comment>
<reference evidence="10" key="1">
    <citation type="submission" date="2024-03" db="EMBL/GenBank/DDBJ databases">
        <title>WGS assembly of Saponaria officinalis var. Norfolk2.</title>
        <authorList>
            <person name="Jenkins J."/>
            <person name="Shu S."/>
            <person name="Grimwood J."/>
            <person name="Barry K."/>
            <person name="Goodstein D."/>
            <person name="Schmutz J."/>
            <person name="Leebens-Mack J."/>
            <person name="Osbourn A."/>
        </authorList>
    </citation>
    <scope>NUCLEOTIDE SEQUENCE [LARGE SCALE GENOMIC DNA]</scope>
    <source>
        <strain evidence="10">JIC</strain>
    </source>
</reference>
<evidence type="ECO:0000256" key="3">
    <source>
        <dbReference type="ARBA" id="ARBA00023125"/>
    </source>
</evidence>
<dbReference type="GO" id="GO:0009723">
    <property type="term" value="P:response to ethylene"/>
    <property type="evidence" value="ECO:0007669"/>
    <property type="project" value="TreeGrafter"/>
</dbReference>
<evidence type="ECO:0000256" key="6">
    <source>
        <dbReference type="SAM" id="MobiDB-lite"/>
    </source>
</evidence>
<name>A0AAW1I6N6_SAPOF</name>
<dbReference type="PANTHER" id="PTHR44191:SF84">
    <property type="entry name" value="F25A4.19 PROTEIN"/>
    <property type="match status" value="1"/>
</dbReference>
<dbReference type="Pfam" id="PF00249">
    <property type="entry name" value="Myb_DNA-binding"/>
    <property type="match status" value="1"/>
</dbReference>
<protein>
    <submittedName>
        <fullName evidence="10">Uncharacterized protein</fullName>
    </submittedName>
</protein>
<dbReference type="GO" id="GO:0006355">
    <property type="term" value="P:regulation of DNA-templated transcription"/>
    <property type="evidence" value="ECO:0007669"/>
    <property type="project" value="UniProtKB-ARBA"/>
</dbReference>
<dbReference type="GO" id="GO:0009739">
    <property type="term" value="P:response to gibberellin"/>
    <property type="evidence" value="ECO:0007669"/>
    <property type="project" value="TreeGrafter"/>
</dbReference>
<feature type="domain" description="Myb-like" evidence="7">
    <location>
        <begin position="86"/>
        <end position="138"/>
    </location>
</feature>
<evidence type="ECO:0000259" key="8">
    <source>
        <dbReference type="PROSITE" id="PS51293"/>
    </source>
</evidence>
<dbReference type="SMART" id="SM00717">
    <property type="entry name" value="SANT"/>
    <property type="match status" value="1"/>
</dbReference>
<dbReference type="SUPFAM" id="SSF46689">
    <property type="entry name" value="Homeodomain-like"/>
    <property type="match status" value="1"/>
</dbReference>
<keyword evidence="3" id="KW-0238">DNA-binding</keyword>
<dbReference type="InterPro" id="IPR006447">
    <property type="entry name" value="Myb_dom_plants"/>
</dbReference>
<dbReference type="GO" id="GO:0005634">
    <property type="term" value="C:nucleus"/>
    <property type="evidence" value="ECO:0007669"/>
    <property type="project" value="UniProtKB-SubCell"/>
</dbReference>
<dbReference type="CDD" id="cd00167">
    <property type="entry name" value="SANT"/>
    <property type="match status" value="1"/>
</dbReference>